<gene>
    <name evidence="2" type="ORF">O0V09_01155</name>
</gene>
<sequence length="236" mass="26836">MAHLNEQEGSIVSHCPGCRGGRSTFEWKVDGRSIGAHERREEDRHWRDCIISYRLFKCAGCGMGAFGVIKFGGGGNYPGSYNRLLKFFPESKQRLSIPRSVPQGIITEFREAETCLESQCIRAAAGLIRSVLDKTLRANGYKTKQEPNLYKQIEAAAEDGVITQARKRRAHDEIRVLGNDVLHDDWHEIPEEDVEAARHYCQRILEDFYDDRESVLTLLREAGRIPEEDREVDAEG</sequence>
<name>A0A9J6RHF0_9GAMM</name>
<accession>A0A9J6RHF0</accession>
<dbReference type="Pfam" id="PF13643">
    <property type="entry name" value="DUF4145"/>
    <property type="match status" value="1"/>
</dbReference>
<comment type="caution">
    <text evidence="2">The sequence shown here is derived from an EMBL/GenBank/DDBJ whole genome shotgun (WGS) entry which is preliminary data.</text>
</comment>
<dbReference type="RefSeq" id="WP_258329929.1">
    <property type="nucleotide sequence ID" value="NZ_JAPTGG010000001.1"/>
</dbReference>
<evidence type="ECO:0000313" key="2">
    <source>
        <dbReference type="EMBL" id="MCZ0863786.1"/>
    </source>
</evidence>
<keyword evidence="3" id="KW-1185">Reference proteome</keyword>
<dbReference type="EMBL" id="JAPTGG010000001">
    <property type="protein sequence ID" value="MCZ0863786.1"/>
    <property type="molecule type" value="Genomic_DNA"/>
</dbReference>
<dbReference type="Proteomes" id="UP001069090">
    <property type="component" value="Unassembled WGS sequence"/>
</dbReference>
<evidence type="ECO:0000313" key="3">
    <source>
        <dbReference type="Proteomes" id="UP001069090"/>
    </source>
</evidence>
<protein>
    <submittedName>
        <fullName evidence="2">DUF4145 domain-containing protein</fullName>
    </submittedName>
</protein>
<feature type="domain" description="DUF4145" evidence="1">
    <location>
        <begin position="110"/>
        <end position="197"/>
    </location>
</feature>
<organism evidence="2 3">
    <name type="scientific">Dasania phycosphaerae</name>
    <dbReference type="NCBI Taxonomy" id="2950436"/>
    <lineage>
        <taxon>Bacteria</taxon>
        <taxon>Pseudomonadati</taxon>
        <taxon>Pseudomonadota</taxon>
        <taxon>Gammaproteobacteria</taxon>
        <taxon>Cellvibrionales</taxon>
        <taxon>Spongiibacteraceae</taxon>
        <taxon>Dasania</taxon>
    </lineage>
</organism>
<dbReference type="AlphaFoldDB" id="A0A9J6RHF0"/>
<evidence type="ECO:0000259" key="1">
    <source>
        <dbReference type="Pfam" id="PF13643"/>
    </source>
</evidence>
<reference evidence="2 3" key="1">
    <citation type="submission" date="2022-12" db="EMBL/GenBank/DDBJ databases">
        <title>Dasania phycosphaerae sp. nov., isolated from particulate material of the south coast of Korea.</title>
        <authorList>
            <person name="Jiang Y."/>
        </authorList>
    </citation>
    <scope>NUCLEOTIDE SEQUENCE [LARGE SCALE GENOMIC DNA]</scope>
    <source>
        <strain evidence="2 3">GY-19</strain>
    </source>
</reference>
<proteinExistence type="predicted"/>
<dbReference type="InterPro" id="IPR025285">
    <property type="entry name" value="DUF4145"/>
</dbReference>